<evidence type="ECO:0000256" key="1">
    <source>
        <dbReference type="ARBA" id="ARBA00004395"/>
    </source>
</evidence>
<feature type="region of interest" description="Disordered" evidence="7">
    <location>
        <begin position="633"/>
        <end position="666"/>
    </location>
</feature>
<feature type="domain" description="DOP1-like C-terminal" evidence="10">
    <location>
        <begin position="1912"/>
        <end position="2412"/>
    </location>
</feature>
<keyword evidence="4" id="KW-0333">Golgi apparatus</keyword>
<feature type="compositionally biased region" description="Low complexity" evidence="7">
    <location>
        <begin position="633"/>
        <end position="649"/>
    </location>
</feature>
<protein>
    <submittedName>
        <fullName evidence="13">Protein dopey-1 isoform X1</fullName>
    </submittedName>
</protein>
<evidence type="ECO:0000256" key="3">
    <source>
        <dbReference type="ARBA" id="ARBA00022927"/>
    </source>
</evidence>
<dbReference type="GO" id="GO:0005802">
    <property type="term" value="C:trans-Golgi network"/>
    <property type="evidence" value="ECO:0007669"/>
    <property type="project" value="TreeGrafter"/>
</dbReference>
<sequence length="2473" mass="278267">MNAEELELLADSKYRNYVAAVDKALKSFEYSSEWADLISSLGKLNKVLQNNAKYQVVPKKLTIGKRLAQCLHPALPGGVHRKALETYEIVFKIIGPKRLAKDLFLYSSGLFPLLANAAMSVKPALLSLYEMYYLPLGKTLKPGLQGLLTGILPGLEEGSEYYERTNTLLEKVAAAVDQSAFYSALWGSLLTSPAIRLPGITYVLSHLNRKLSMEDQLYIIGSDIELMVEAVSTSVQDSSVLVQRSTLDLILFCFPFHMSQATRPDMIRILSASLHVVLRRDMSLNRRLYAWLLGFDNNGAITGPRSTRNSNPEEHATYYFNTFSKEMLVQAMVGILQVNVHSEESTLMQDLKPFRILISLLDKPELGPVILEDVLIEVFRTLYTQCKAELDLQMESSFSKDHTQLSSKLRENKKTAELIKTANLLFNSFEPYYMWDYIARWFEECCRRTLHARLQAVPGGASEAAEFPLTNFCLLVDFLLDIVSLPTRSMRVLCQETYIEIQTEHLPQLLLRMISALTSHLQTLHLCELTDSLKLCSKILSKVQPPLLSAGTDGVLQLPNRHNAIKEWEEKKMPLVAVENPNDIFEDGENPPSSRSSESGFTEFVQYQADTTEEIDRMLSGGSGVPAIPLMGSTSSETESASTVGSEETIVQPPSKLTQGTGSRSGKTMTIQKTAMQCCLEYVQQFLTRFINLYIIPSNSLSRPLATGIQEDLVRGKGETAQCTRESQGDASRGKKTAKKTTPKEYLSAFIAACQLFLECSSFPVYIAEGNHPSEIHPEKADIDCEQEQPLLWLQTLMNACRQANDFGVQSITISLIMDLVGLTQSIAVVTGENRNSVETAQPLSPNQGRVAVVIRPPLIQGNLRYMAEKTDFFKHVALTLWDQLGDGTPQYHQKSVELFFQLHNLVPSSSICEDVISQQLTHRDKKIRMEAHAKFSVLWHLTRDLHINKSSSYGRSFDRSLFIMLDSLNSLDGSTWSVGQAWLNQVLQRHDIARVLEPLLLLLLHPKTQRISVQRVQAEWYWNKSPCYLEDENEKHFMQKFNSSGSFATMPSSQERGISTKESTEKQLALDEMENFSLTVNPLSDRISLLSTSSETIPLAASDFDLPDNQIEIMQSSDSGCSQSSAGDNLSYEVEPESLTAPDSSQHLKGDSLDEIIQQVVLDLICKVAEELAEDPRSDKDVYPEDTSTPLNTLDAIEEVSKCEEPNLLDSQSSLLSNDSAQLLSASSETGLESISNEISRNSSSPCISISQQSLSDQTFTAPEEKSRQRSHSSIQFSFKGKLPEKMSEKETIVKESGKHPGAKPKVKIAKRKDEEKKKAQAEKLKQSSVFFSDGLDLENWYSCGEGEISEIESDAGSPGARKSPHFNIHPLYQHVLLYLQVYDSSRTLYSFSAIKAVLKTNPSAFVNAISTTSVNNAYTPQLSLLQNLLARHRISVMGKDFYSHIPIDSNHSFRSSMYIEILISLCLYYMRSHYPTHVKVSSQDLIGNRNMQMMSIEILSLLFAELAKVVESSTKGFPSFISDMLSKCKVQKVILHCLLSSIFSVQKWHSEKMAGKNIGAVEEGFSEDSLINFSEDELDNGSTLQSQLLKVLQRLIVLEHKVMTVPEENEAGFEFVVTDLEHINPQQPMASLQYLHAQPITSQGMFLCAVIRALHQHCACKMHPQWIGLITASLPYMGKVLQRVVISVTLQLCRNLDNLIQQYRYEMGLSDSRPLWMASVTPPDMMLTLLEGITTIIHYCLLDPSTQYHQLMVNVDQKHMFEARSGILSILHIIMSSVTLLWSILYQADSSEKTASAAAASVTTINLGSTKNLRQQILELLGPISMNHGVHFMAAIAFVWNERKQNKQASRTKVIPSASEEQLLLVELVRSISVMRTETVMQTVKEVLKQPPAIAKDKKHLSLEVCMLQFFFTYIQRIPVSNLVDSWASLLLLLKDSIPLGLPAPGQFLILGVLNEFIMKNPNLDNKKDQRDLQDVTHKIVDAIGAIAGSSLEQTTWLRRNLEVKPSPKIMVDGNNLESDVEDMLYPALETSSITPSVYSVHALTLLSEVLAHLLDMVFYSDEKERVIPLLVNIMHYVVPYLRNHSAHNAPSYRACVQLLSSLSGYQYTRRAWKKEAFDLFMDASFFQMDASCVNHWRAIMDNLMTHDKTTFRDLMTRVAVAQSSSLNLFANRDVELEQRAMLLKRLAFAIFSSEVDQYQKYLPDIQERLVESLRLPQVPTLHSQVFLFFRVLLLRMSPQHLTSLWPTMITELVQVFLLMEQELTADEDISRTSGPSVAGLETTYTGGNGFSTSYNSQRWLNLYLSACKFLDLALALPSENLPQFQMYRWAFIPEASDDSGLEVRRQGTHQREFKPYVVRLAKLLRKRAKKNPEEDISGRILNWEPGHLLLTLCAVRSIEQLLPFFHVLSQVFNSKVTSRSIGHSGSPMLYPNSFPNKDIKMENQKTLSSKVRQKIEEMVEKDFLEGVIKT</sequence>
<name>A0A6I9X5H2_9SAUR</name>
<dbReference type="GO" id="GO:0005768">
    <property type="term" value="C:endosome"/>
    <property type="evidence" value="ECO:0007669"/>
    <property type="project" value="TreeGrafter"/>
</dbReference>
<evidence type="ECO:0000259" key="11">
    <source>
        <dbReference type="Pfam" id="PF24601"/>
    </source>
</evidence>
<feature type="compositionally biased region" description="Polar residues" evidence="7">
    <location>
        <begin position="655"/>
        <end position="666"/>
    </location>
</feature>
<evidence type="ECO:0000256" key="6">
    <source>
        <dbReference type="ARBA" id="ARBA00046326"/>
    </source>
</evidence>
<keyword evidence="5" id="KW-0472">Membrane</keyword>
<evidence type="ECO:0000259" key="8">
    <source>
        <dbReference type="Pfam" id="PF04118"/>
    </source>
</evidence>
<dbReference type="InterPro" id="IPR056457">
    <property type="entry name" value="DOP1_C"/>
</dbReference>
<proteinExistence type="inferred from homology"/>
<dbReference type="KEGG" id="tsr:106538942"/>
<reference evidence="13" key="1">
    <citation type="submission" date="2025-08" db="UniProtKB">
        <authorList>
            <consortium name="RefSeq"/>
        </authorList>
    </citation>
    <scope>IDENTIFICATION</scope>
    <source>
        <tissue evidence="13">Skeletal muscle</tissue>
    </source>
</reference>
<dbReference type="CTD" id="23033"/>
<dbReference type="Pfam" id="PF24598">
    <property type="entry name" value="DOP1_C"/>
    <property type="match status" value="1"/>
</dbReference>
<dbReference type="GO" id="GO:0005829">
    <property type="term" value="C:cytosol"/>
    <property type="evidence" value="ECO:0007669"/>
    <property type="project" value="GOC"/>
</dbReference>
<dbReference type="PANTHER" id="PTHR14042">
    <property type="entry name" value="DOPEY-RELATED"/>
    <property type="match status" value="1"/>
</dbReference>
<dbReference type="InterPro" id="IPR040314">
    <property type="entry name" value="DOP1"/>
</dbReference>
<dbReference type="InterPro" id="IPR056458">
    <property type="entry name" value="TPR_DOP1_M"/>
</dbReference>
<dbReference type="Pfam" id="PF24597">
    <property type="entry name" value="TPR_DOP1_M"/>
    <property type="match status" value="1"/>
</dbReference>
<keyword evidence="12" id="KW-1185">Reference proteome</keyword>
<evidence type="ECO:0000256" key="4">
    <source>
        <dbReference type="ARBA" id="ARBA00023034"/>
    </source>
</evidence>
<dbReference type="GeneID" id="106538942"/>
<comment type="subcellular location">
    <subcellularLocation>
        <location evidence="1">Golgi apparatus membrane</location>
        <topology evidence="1">Peripheral membrane protein</topology>
    </subcellularLocation>
</comment>
<feature type="compositionally biased region" description="Basic residues" evidence="7">
    <location>
        <begin position="1302"/>
        <end position="1312"/>
    </location>
</feature>
<feature type="compositionally biased region" description="Low complexity" evidence="7">
    <location>
        <begin position="1236"/>
        <end position="1257"/>
    </location>
</feature>
<keyword evidence="3" id="KW-0653">Protein transport</keyword>
<feature type="compositionally biased region" description="Basic and acidic residues" evidence="7">
    <location>
        <begin position="1283"/>
        <end position="1300"/>
    </location>
</feature>
<dbReference type="GO" id="GO:0000139">
    <property type="term" value="C:Golgi membrane"/>
    <property type="evidence" value="ECO:0007669"/>
    <property type="project" value="UniProtKB-SubCell"/>
</dbReference>
<organism evidence="12 13">
    <name type="scientific">Thamnophis sirtalis</name>
    <dbReference type="NCBI Taxonomy" id="35019"/>
    <lineage>
        <taxon>Eukaryota</taxon>
        <taxon>Metazoa</taxon>
        <taxon>Chordata</taxon>
        <taxon>Craniata</taxon>
        <taxon>Vertebrata</taxon>
        <taxon>Euteleostomi</taxon>
        <taxon>Lepidosauria</taxon>
        <taxon>Squamata</taxon>
        <taxon>Bifurcata</taxon>
        <taxon>Unidentata</taxon>
        <taxon>Episquamata</taxon>
        <taxon>Toxicofera</taxon>
        <taxon>Serpentes</taxon>
        <taxon>Colubroidea</taxon>
        <taxon>Colubridae</taxon>
        <taxon>Natricinae</taxon>
        <taxon>Thamnophis</taxon>
    </lineage>
</organism>
<keyword evidence="2" id="KW-0813">Transport</keyword>
<feature type="domain" description="DOP1 N-terminal" evidence="8">
    <location>
        <begin position="11"/>
        <end position="295"/>
    </location>
</feature>
<dbReference type="InterPro" id="IPR056459">
    <property type="entry name" value="TPR_DOP1"/>
</dbReference>
<evidence type="ECO:0000256" key="5">
    <source>
        <dbReference type="ARBA" id="ARBA00023136"/>
    </source>
</evidence>
<evidence type="ECO:0000313" key="13">
    <source>
        <dbReference type="RefSeq" id="XP_013909062.1"/>
    </source>
</evidence>
<evidence type="ECO:0000259" key="10">
    <source>
        <dbReference type="Pfam" id="PF24598"/>
    </source>
</evidence>
<gene>
    <name evidence="13" type="primary">DOPEY1</name>
</gene>
<feature type="compositionally biased region" description="Basic and acidic residues" evidence="7">
    <location>
        <begin position="1313"/>
        <end position="1322"/>
    </location>
</feature>
<evidence type="ECO:0000259" key="9">
    <source>
        <dbReference type="Pfam" id="PF24597"/>
    </source>
</evidence>
<dbReference type="InterPro" id="IPR007249">
    <property type="entry name" value="DOP1_N"/>
</dbReference>
<feature type="domain" description="DOP1-like TPR" evidence="11">
    <location>
        <begin position="1371"/>
        <end position="1745"/>
    </location>
</feature>
<feature type="region of interest" description="Disordered" evidence="7">
    <location>
        <begin position="718"/>
        <end position="738"/>
    </location>
</feature>
<dbReference type="RefSeq" id="XP_013909062.1">
    <property type="nucleotide sequence ID" value="XM_014053587.1"/>
</dbReference>
<dbReference type="GO" id="GO:0006895">
    <property type="term" value="P:Golgi to endosome transport"/>
    <property type="evidence" value="ECO:0007669"/>
    <property type="project" value="InterPro"/>
</dbReference>
<dbReference type="PANTHER" id="PTHR14042:SF22">
    <property type="entry name" value="PROTEIN DOPEY-1"/>
    <property type="match status" value="1"/>
</dbReference>
<feature type="compositionally biased region" description="Polar residues" evidence="7">
    <location>
        <begin position="721"/>
        <end position="730"/>
    </location>
</feature>
<evidence type="ECO:0000256" key="7">
    <source>
        <dbReference type="SAM" id="MobiDB-lite"/>
    </source>
</evidence>
<comment type="similarity">
    <text evidence="6">Belongs to the DOP1 family.</text>
</comment>
<dbReference type="Pfam" id="PF04118">
    <property type="entry name" value="Dopey_N"/>
    <property type="match status" value="1"/>
</dbReference>
<evidence type="ECO:0000313" key="12">
    <source>
        <dbReference type="Proteomes" id="UP000504617"/>
    </source>
</evidence>
<dbReference type="GO" id="GO:0015031">
    <property type="term" value="P:protein transport"/>
    <property type="evidence" value="ECO:0007669"/>
    <property type="project" value="UniProtKB-KW"/>
</dbReference>
<dbReference type="OrthoDB" id="297643at2759"/>
<feature type="domain" description="DOP1-like middle TPR" evidence="9">
    <location>
        <begin position="319"/>
        <end position="496"/>
    </location>
</feature>
<dbReference type="Pfam" id="PF24601">
    <property type="entry name" value="TPR_DOP1"/>
    <property type="match status" value="1"/>
</dbReference>
<feature type="region of interest" description="Disordered" evidence="7">
    <location>
        <begin position="1236"/>
        <end position="1322"/>
    </location>
</feature>
<accession>A0A6I9X5H2</accession>
<dbReference type="Proteomes" id="UP000504617">
    <property type="component" value="Unplaced"/>
</dbReference>
<evidence type="ECO:0000256" key="2">
    <source>
        <dbReference type="ARBA" id="ARBA00022448"/>
    </source>
</evidence>